<protein>
    <submittedName>
        <fullName evidence="3">Unannotated protein</fullName>
    </submittedName>
</protein>
<gene>
    <name evidence="3" type="ORF">UFOPK2772_01042</name>
</gene>
<feature type="region of interest" description="Disordered" evidence="1">
    <location>
        <begin position="67"/>
        <end position="156"/>
    </location>
</feature>
<dbReference type="EMBL" id="CAEZYT010000074">
    <property type="protein sequence ID" value="CAB4741555.1"/>
    <property type="molecule type" value="Genomic_DNA"/>
</dbReference>
<keyword evidence="2" id="KW-0472">Membrane</keyword>
<feature type="compositionally biased region" description="Low complexity" evidence="1">
    <location>
        <begin position="94"/>
        <end position="126"/>
    </location>
</feature>
<accession>A0A6J6T3N0</accession>
<keyword evidence="2" id="KW-1133">Transmembrane helix</keyword>
<feature type="compositionally biased region" description="Polar residues" evidence="1">
    <location>
        <begin position="67"/>
        <end position="93"/>
    </location>
</feature>
<evidence type="ECO:0000313" key="3">
    <source>
        <dbReference type="EMBL" id="CAB4741555.1"/>
    </source>
</evidence>
<name>A0A6J6T3N0_9ZZZZ</name>
<dbReference type="AlphaFoldDB" id="A0A6J6T3N0"/>
<reference evidence="3" key="1">
    <citation type="submission" date="2020-05" db="EMBL/GenBank/DDBJ databases">
        <authorList>
            <person name="Chiriac C."/>
            <person name="Salcher M."/>
            <person name="Ghai R."/>
            <person name="Kavagutti S V."/>
        </authorList>
    </citation>
    <scope>NUCLEOTIDE SEQUENCE</scope>
</reference>
<evidence type="ECO:0000256" key="1">
    <source>
        <dbReference type="SAM" id="MobiDB-lite"/>
    </source>
</evidence>
<sequence>MTPDQKPEWFQIADEDNAASTRKISKGLPIMALVAVAAIIGVGAIFAQPQEQAPANATETVAPAVVDTTQTSANSESVAPTNNDAPAVTSANKESVAPAASEPVAPKAEPVAPKAEPVAPKATATPGVSNPLGKKPKNGEHEGHEGGEHEGGEEDD</sequence>
<evidence type="ECO:0000256" key="2">
    <source>
        <dbReference type="SAM" id="Phobius"/>
    </source>
</evidence>
<feature type="transmembrane region" description="Helical" evidence="2">
    <location>
        <begin position="28"/>
        <end position="47"/>
    </location>
</feature>
<organism evidence="3">
    <name type="scientific">freshwater metagenome</name>
    <dbReference type="NCBI Taxonomy" id="449393"/>
    <lineage>
        <taxon>unclassified sequences</taxon>
        <taxon>metagenomes</taxon>
        <taxon>ecological metagenomes</taxon>
    </lineage>
</organism>
<feature type="compositionally biased region" description="Basic and acidic residues" evidence="1">
    <location>
        <begin position="137"/>
        <end position="150"/>
    </location>
</feature>
<keyword evidence="2" id="KW-0812">Transmembrane</keyword>
<proteinExistence type="predicted"/>